<name>D5VTY0_METIM</name>
<dbReference type="GO" id="GO:0003824">
    <property type="term" value="F:catalytic activity"/>
    <property type="evidence" value="ECO:0007669"/>
    <property type="project" value="InterPro"/>
</dbReference>
<evidence type="ECO:0000313" key="2">
    <source>
        <dbReference type="EMBL" id="ADG14033.1"/>
    </source>
</evidence>
<dbReference type="STRING" id="573063.Metin_1383"/>
<dbReference type="InterPro" id="IPR002500">
    <property type="entry name" value="PAPS_reduct_dom"/>
</dbReference>
<dbReference type="HOGENOM" id="CLU_1014190_0_0_2"/>
<dbReference type="PANTHER" id="PTHR43169:SF3">
    <property type="entry name" value="ATPASE, PP-LOOP SUPERFAMILY-RELATED"/>
    <property type="match status" value="1"/>
</dbReference>
<dbReference type="KEGG" id="mif:Metin_1383"/>
<proteinExistence type="predicted"/>
<dbReference type="eggNOG" id="arCOG00046">
    <property type="taxonomic scope" value="Archaea"/>
</dbReference>
<dbReference type="Proteomes" id="UP000002061">
    <property type="component" value="Chromosome"/>
</dbReference>
<dbReference type="AlphaFoldDB" id="D5VTY0"/>
<dbReference type="SUPFAM" id="SSF52402">
    <property type="entry name" value="Adenine nucleotide alpha hydrolases-like"/>
    <property type="match status" value="1"/>
</dbReference>
<dbReference type="Gene3D" id="3.40.50.620">
    <property type="entry name" value="HUPs"/>
    <property type="match status" value="1"/>
</dbReference>
<keyword evidence="3" id="KW-1185">Reference proteome</keyword>
<dbReference type="InterPro" id="IPR012121">
    <property type="entry name" value="ATPase_PP-loop_MJ1599"/>
</dbReference>
<dbReference type="GeneID" id="9132415"/>
<organism evidence="2 3">
    <name type="scientific">Methanocaldococcus infernus (strain DSM 11812 / JCM 15783 / ME)</name>
    <dbReference type="NCBI Taxonomy" id="573063"/>
    <lineage>
        <taxon>Archaea</taxon>
        <taxon>Methanobacteriati</taxon>
        <taxon>Methanobacteriota</taxon>
        <taxon>Methanomada group</taxon>
        <taxon>Methanococci</taxon>
        <taxon>Methanococcales</taxon>
        <taxon>Methanocaldococcaceae</taxon>
        <taxon>Methanocaldococcus</taxon>
    </lineage>
</organism>
<dbReference type="PANTHER" id="PTHR43169">
    <property type="entry name" value="EXSB FAMILY PROTEIN"/>
    <property type="match status" value="1"/>
</dbReference>
<dbReference type="EMBL" id="CP002009">
    <property type="protein sequence ID" value="ADG14033.1"/>
    <property type="molecule type" value="Genomic_DNA"/>
</dbReference>
<dbReference type="OrthoDB" id="10500at2157"/>
<dbReference type="InterPro" id="IPR052188">
    <property type="entry name" value="Ni-pincer_cofactor_biosynth"/>
</dbReference>
<accession>D5VTY0</accession>
<dbReference type="InterPro" id="IPR014729">
    <property type="entry name" value="Rossmann-like_a/b/a_fold"/>
</dbReference>
<sequence>MECSLCIHTEKTKKIINGLCVDCLTYKKYPPDFEKMKEEVEERLRKLRGTKDKCILSFSGGKDSVSALKMLVEDFKIKPLCVLVDNKYLAREAIENALNLAKHYNLNLLIINKDFTELFNDALSRGESPCRRCSRLIMRSVWKVAKSLNIKYIITGHELPFGHSAIRRMKEGVEMIRLLAPYRIKEEDKYKMIEHLNFKKPNLAGYTTNCLVLGLAIQRFYDKYGFSFEIDRIATMVRLGLLDKERAKKLVERPEVPLEVILELRKRGLRV</sequence>
<dbReference type="Pfam" id="PF01507">
    <property type="entry name" value="PAPS_reduct"/>
    <property type="match status" value="1"/>
</dbReference>
<evidence type="ECO:0000313" key="3">
    <source>
        <dbReference type="Proteomes" id="UP000002061"/>
    </source>
</evidence>
<dbReference type="RefSeq" id="WP_013100778.1">
    <property type="nucleotide sequence ID" value="NC_014122.1"/>
</dbReference>
<feature type="domain" description="Phosphoadenosine phosphosulphate reductase" evidence="1">
    <location>
        <begin position="54"/>
        <end position="115"/>
    </location>
</feature>
<gene>
    <name evidence="2" type="ordered locus">Metin_1383</name>
</gene>
<evidence type="ECO:0000259" key="1">
    <source>
        <dbReference type="Pfam" id="PF01507"/>
    </source>
</evidence>
<dbReference type="PIRSF" id="PIRSF036668">
    <property type="entry name" value="ATPase_UCP036668"/>
    <property type="match status" value="1"/>
</dbReference>
<protein>
    <submittedName>
        <fullName evidence="2">Phosphoadenosine phosphosulfate reductase</fullName>
    </submittedName>
</protein>
<reference evidence="2" key="1">
    <citation type="submission" date="2010-04" db="EMBL/GenBank/DDBJ databases">
        <title>Complete sequence of Methanocaldococcus infernus ME.</title>
        <authorList>
            <consortium name="US DOE Joint Genome Institute"/>
            <person name="Lucas S."/>
            <person name="Copeland A."/>
            <person name="Lapidus A."/>
            <person name="Cheng J.-F."/>
            <person name="Bruce D."/>
            <person name="Goodwin L."/>
            <person name="Pitluck S."/>
            <person name="Munk A.C."/>
            <person name="Detter J.C."/>
            <person name="Han C."/>
            <person name="Tapia R."/>
            <person name="Land M."/>
            <person name="Hauser L."/>
            <person name="Kyrpides N."/>
            <person name="Mikhailova N."/>
            <person name="Sieprawska-Lupa M."/>
            <person name="Whitman W.B."/>
            <person name="Woyke T."/>
        </authorList>
    </citation>
    <scope>NUCLEOTIDE SEQUENCE [LARGE SCALE GENOMIC DNA]</scope>
    <source>
        <strain evidence="2">ME</strain>
    </source>
</reference>